<keyword evidence="3" id="KW-1185">Reference proteome</keyword>
<comment type="caution">
    <text evidence="2">The sequence shown here is derived from an EMBL/GenBank/DDBJ whole genome shotgun (WGS) entry which is preliminary data.</text>
</comment>
<keyword evidence="1" id="KW-0812">Transmembrane</keyword>
<keyword evidence="1" id="KW-1133">Transmembrane helix</keyword>
<proteinExistence type="predicted"/>
<name>A0A372MIU6_9SPIR</name>
<sequence length="257" mass="29672">MITCYLIQRQNKENLTLSPYLDINRVGHWSEDEQVVLKSSGMLTKNQRDEASYALYAAIDFSVDRWIQNKQYIPRLLISAAVFTASYFFLSLVIRDPVPMVDELLISGGLVLLAWNYLAKRDTRSSIAQRRRYELKLRCGECEQEIDEQLFAVEAFLDEASSEDSLELCNSLALVSSEPLKPISYEGSNETLKELGELLAHYLRIYNKSLYKTAVKVHNQRMQRRKNERLAARLFHQSMQKRLDIGLLALLVSLMEL</sequence>
<dbReference type="Proteomes" id="UP000264002">
    <property type="component" value="Unassembled WGS sequence"/>
</dbReference>
<dbReference type="EMBL" id="QUWK01000004">
    <property type="protein sequence ID" value="RFU95298.1"/>
    <property type="molecule type" value="Genomic_DNA"/>
</dbReference>
<organism evidence="2 3">
    <name type="scientific">Sphaerochaeta halotolerans</name>
    <dbReference type="NCBI Taxonomy" id="2293840"/>
    <lineage>
        <taxon>Bacteria</taxon>
        <taxon>Pseudomonadati</taxon>
        <taxon>Spirochaetota</taxon>
        <taxon>Spirochaetia</taxon>
        <taxon>Spirochaetales</taxon>
        <taxon>Sphaerochaetaceae</taxon>
        <taxon>Sphaerochaeta</taxon>
    </lineage>
</organism>
<reference evidence="2 3" key="2">
    <citation type="submission" date="2018-09" db="EMBL/GenBank/DDBJ databases">
        <title>Genome of Sphaerochaeta halotolerans strain 4-11.</title>
        <authorList>
            <person name="Nazina T.N."/>
            <person name="Sokolova D.S."/>
        </authorList>
    </citation>
    <scope>NUCLEOTIDE SEQUENCE [LARGE SCALE GENOMIC DNA]</scope>
    <source>
        <strain evidence="2 3">4-11</strain>
    </source>
</reference>
<dbReference type="AlphaFoldDB" id="A0A372MIU6"/>
<dbReference type="OrthoDB" id="371309at2"/>
<evidence type="ECO:0000256" key="1">
    <source>
        <dbReference type="SAM" id="Phobius"/>
    </source>
</evidence>
<gene>
    <name evidence="2" type="ORF">DYP60_04580</name>
</gene>
<keyword evidence="1" id="KW-0472">Membrane</keyword>
<evidence type="ECO:0000313" key="2">
    <source>
        <dbReference type="EMBL" id="RFU95298.1"/>
    </source>
</evidence>
<dbReference type="RefSeq" id="WP_117329708.1">
    <property type="nucleotide sequence ID" value="NZ_QUWK01000004.1"/>
</dbReference>
<protein>
    <submittedName>
        <fullName evidence="2">Uncharacterized protein</fullName>
    </submittedName>
</protein>
<feature type="transmembrane region" description="Helical" evidence="1">
    <location>
        <begin position="100"/>
        <end position="119"/>
    </location>
</feature>
<evidence type="ECO:0000313" key="3">
    <source>
        <dbReference type="Proteomes" id="UP000264002"/>
    </source>
</evidence>
<accession>A0A372MIU6</accession>
<reference evidence="3" key="1">
    <citation type="submission" date="2018-08" db="EMBL/GenBank/DDBJ databases">
        <authorList>
            <person name="Grouzdev D.S."/>
            <person name="Krutkina M.S."/>
        </authorList>
    </citation>
    <scope>NUCLEOTIDE SEQUENCE [LARGE SCALE GENOMIC DNA]</scope>
    <source>
        <strain evidence="3">4-11</strain>
    </source>
</reference>
<feature type="transmembrane region" description="Helical" evidence="1">
    <location>
        <begin position="72"/>
        <end position="94"/>
    </location>
</feature>